<dbReference type="Gene3D" id="1.25.40.410">
    <property type="match status" value="1"/>
</dbReference>
<evidence type="ECO:0000313" key="6">
    <source>
        <dbReference type="EMBL" id="KAJ3599220.1"/>
    </source>
</evidence>
<keyword evidence="1" id="KW-0344">Guanine-nucleotide releasing factor</keyword>
<dbReference type="InterPro" id="IPR043161">
    <property type="entry name" value="DOCK_C_lobe_A"/>
</dbReference>
<evidence type="ECO:0000259" key="5">
    <source>
        <dbReference type="PROSITE" id="PS51651"/>
    </source>
</evidence>
<dbReference type="FunFam" id="1.25.40.410:FF:000002">
    <property type="entry name" value="Dedicator of cytokinesis protein 7"/>
    <property type="match status" value="1"/>
</dbReference>
<reference evidence="6" key="1">
    <citation type="submission" date="2022-07" db="EMBL/GenBank/DDBJ databases">
        <title>Chromosome-level genome of Muraenolepis orangiensis.</title>
        <authorList>
            <person name="Kim J."/>
        </authorList>
    </citation>
    <scope>NUCLEOTIDE SEQUENCE</scope>
    <source>
        <strain evidence="6">KU_S4_2022</strain>
        <tissue evidence="6">Muscle</tissue>
    </source>
</reference>
<dbReference type="Proteomes" id="UP001148018">
    <property type="component" value="Unassembled WGS sequence"/>
</dbReference>
<evidence type="ECO:0000256" key="2">
    <source>
        <dbReference type="PROSITE-ProRule" id="PRU00983"/>
    </source>
</evidence>
<evidence type="ECO:0000256" key="3">
    <source>
        <dbReference type="SAM" id="MobiDB-lite"/>
    </source>
</evidence>
<gene>
    <name evidence="6" type="ORF">NHX12_033183</name>
</gene>
<dbReference type="PROSITE" id="PS51651">
    <property type="entry name" value="DOCKER"/>
    <property type="match status" value="1"/>
</dbReference>
<evidence type="ECO:0000259" key="4">
    <source>
        <dbReference type="PROSITE" id="PS51650"/>
    </source>
</evidence>
<evidence type="ECO:0008006" key="8">
    <source>
        <dbReference type="Google" id="ProtNLM"/>
    </source>
</evidence>
<feature type="non-terminal residue" evidence="6">
    <location>
        <position position="1227"/>
    </location>
</feature>
<organism evidence="6 7">
    <name type="scientific">Muraenolepis orangiensis</name>
    <name type="common">Patagonian moray cod</name>
    <dbReference type="NCBI Taxonomy" id="630683"/>
    <lineage>
        <taxon>Eukaryota</taxon>
        <taxon>Metazoa</taxon>
        <taxon>Chordata</taxon>
        <taxon>Craniata</taxon>
        <taxon>Vertebrata</taxon>
        <taxon>Euteleostomi</taxon>
        <taxon>Actinopterygii</taxon>
        <taxon>Neopterygii</taxon>
        <taxon>Teleostei</taxon>
        <taxon>Neoteleostei</taxon>
        <taxon>Acanthomorphata</taxon>
        <taxon>Zeiogadaria</taxon>
        <taxon>Gadariae</taxon>
        <taxon>Gadiformes</taxon>
        <taxon>Muraenolepidoidei</taxon>
        <taxon>Muraenolepididae</taxon>
        <taxon>Muraenolepis</taxon>
    </lineage>
</organism>
<feature type="domain" description="DOCKER" evidence="5">
    <location>
        <begin position="1074"/>
        <end position="1227"/>
    </location>
</feature>
<dbReference type="PANTHER" id="PTHR23317">
    <property type="entry name" value="DEDICATOR OF CYTOKINESIS DOCK"/>
    <property type="match status" value="1"/>
</dbReference>
<dbReference type="PANTHER" id="PTHR23317:SF78">
    <property type="entry name" value="DEDICATOR OF CYTOKINESIS PROTEIN 7"/>
    <property type="match status" value="1"/>
</dbReference>
<dbReference type="OrthoDB" id="47328at2759"/>
<keyword evidence="7" id="KW-1185">Reference proteome</keyword>
<dbReference type="GO" id="GO:0005085">
    <property type="term" value="F:guanyl-nucleotide exchange factor activity"/>
    <property type="evidence" value="ECO:0007669"/>
    <property type="project" value="UniProtKB-KW"/>
</dbReference>
<dbReference type="AlphaFoldDB" id="A0A9Q0E260"/>
<dbReference type="PROSITE" id="PS51650">
    <property type="entry name" value="C2_DOCK"/>
    <property type="match status" value="1"/>
</dbReference>
<dbReference type="InterPro" id="IPR035892">
    <property type="entry name" value="C2_domain_sf"/>
</dbReference>
<dbReference type="Pfam" id="PF14429">
    <property type="entry name" value="DOCK-C2"/>
    <property type="match status" value="1"/>
</dbReference>
<dbReference type="CDD" id="cd08696">
    <property type="entry name" value="C2_Dock-C"/>
    <property type="match status" value="1"/>
</dbReference>
<dbReference type="InterPro" id="IPR027007">
    <property type="entry name" value="C2_DOCK-type_domain"/>
</dbReference>
<sequence>SLNFANRQGSARNITVKVQFMNGEDPNNAMPVIFGKSSCADFYKEAYTSVVYHNRSPDFHDEIKMKLPASLSDHHHILFTFYHVSCQQKQNTPLETPVGYTWIPMLQSGRLRTGHFCLPVSLEKPPQSYSVLSPDVPLPGMKWVDNHRGVFNVELVTVSAIHTQDQYLDKFFALVHALDEHMFPVRIGDMRIMENNLEAELKTSIAALSSSQLEPVVRFLHLLLDKLVLLVVRPPVIAGQIVNLGQASFEVMASVVNRLHKYLDSSQDMHGRNSLLSAYVHYVFRLPHTDPNAPSPGPGALGGSVRYATMARSAVRSIIGSKGLDRSNSWVNTMGCKGAPWGTGPGSAPETMQAMERCGNRMSSHAESASFLQSLTGRLPTKKLFHEELALQWVVSSGSVREGALQQAWFFFELMVKSIIQHLYFAERLESPRKNRFPERFMDDITALVSTITGDIVSRYQKDLELVERLNTSLGFFLNDLLSVMDRGFVFNLIKTYWKQVSTKLYAQQNPTLESLRLDLLRIVCSHEHYVTLNLPCSLLTPPASPSPSVSSATSQSSGFSTHVQDQKIANMFELSVPFREQHFMAGLVLSELSVILDSDNEVMFGLHKKVVNVVHNLLSSHDSDPRYADPEVKARVAVLYLPLVGIVMEALPQLHDFTETHNQWGRPGCPPGGAAGGSGEEADGDALISQTVAMAIAGTSTVPPMSRPSSFLLNPQTARQHGTFSAESSRSLLICLLWVLKNADEMVLQKWFTDLSVPQLNRLLDLLHLCVSCFEYKGKKAFERMNSLTFKKSKDMKAKLEEAILGSIGARQEMVRRSRGQLERSPSGSAFGSQENLRWRKDMTHWRQNSEKMDKTRAELEHEALIDGNLATEANLTILDTLEIVVQTASVTESKESILGGVLKVLLHSMACNQSALYLQHCFATQRALVSKFPELLFEEETEQCADLCLRLLRNCSSSIGSIRAHASASLYLLMRQNFEIGNNFARVKMQVTMSLSSLVGTSQNFNEEFLRRSLKTILTYAEEDLELRETTFPDQVQDLVFNLHMILSDTVKMKEHQEDPEMLIDLMYRIAKGYQTSPDLRLTWLQNMAGKHTERTNHAEAAQCLVHSAALVAEYLSMLEDRKYLPVGCVSFQNMSSNVLEESAVSDDVVSPDEEGICSGKYFTEAGLVGLLEQAAASFSMAGMYEAVNEVYKVLIPVHEASRDAKKLATIHGKLQEAFGKIVHQ</sequence>
<evidence type="ECO:0000256" key="1">
    <source>
        <dbReference type="ARBA" id="ARBA00022658"/>
    </source>
</evidence>
<accession>A0A9Q0E260</accession>
<dbReference type="Gene3D" id="2.60.40.150">
    <property type="entry name" value="C2 domain"/>
    <property type="match status" value="1"/>
</dbReference>
<dbReference type="GO" id="GO:0007264">
    <property type="term" value="P:small GTPase-mediated signal transduction"/>
    <property type="evidence" value="ECO:0007669"/>
    <property type="project" value="InterPro"/>
</dbReference>
<comment type="similarity">
    <text evidence="2">Belongs to the DOCK family.</text>
</comment>
<evidence type="ECO:0000313" key="7">
    <source>
        <dbReference type="Proteomes" id="UP001148018"/>
    </source>
</evidence>
<dbReference type="Pfam" id="PF06920">
    <property type="entry name" value="DHR-2_Lobe_A"/>
    <property type="match status" value="1"/>
</dbReference>
<feature type="domain" description="C2 DOCK-type" evidence="4">
    <location>
        <begin position="1"/>
        <end position="158"/>
    </location>
</feature>
<protein>
    <recommendedName>
        <fullName evidence="8">Dedicator of cytokinesis 7</fullName>
    </recommendedName>
</protein>
<dbReference type="InterPro" id="IPR027357">
    <property type="entry name" value="DOCKER_dom"/>
</dbReference>
<name>A0A9Q0E260_9TELE</name>
<dbReference type="InterPro" id="IPR026791">
    <property type="entry name" value="DOCK"/>
</dbReference>
<dbReference type="InterPro" id="IPR046769">
    <property type="entry name" value="DOCKER_Lobe_A"/>
</dbReference>
<feature type="region of interest" description="Disordered" evidence="3">
    <location>
        <begin position="663"/>
        <end position="682"/>
    </location>
</feature>
<dbReference type="GO" id="GO:0007409">
    <property type="term" value="P:axonogenesis"/>
    <property type="evidence" value="ECO:0007669"/>
    <property type="project" value="TreeGrafter"/>
</dbReference>
<proteinExistence type="inferred from homology"/>
<dbReference type="EMBL" id="JANIIK010000048">
    <property type="protein sequence ID" value="KAJ3599220.1"/>
    <property type="molecule type" value="Genomic_DNA"/>
</dbReference>
<feature type="non-terminal residue" evidence="6">
    <location>
        <position position="1"/>
    </location>
</feature>
<comment type="caution">
    <text evidence="6">The sequence shown here is derived from an EMBL/GenBank/DDBJ whole genome shotgun (WGS) entry which is preliminary data.</text>
</comment>
<dbReference type="InterPro" id="IPR037808">
    <property type="entry name" value="C2_Dock-C"/>
</dbReference>